<organism evidence="1 2">
    <name type="scientific">Panagrolaimus sp. JU765</name>
    <dbReference type="NCBI Taxonomy" id="591449"/>
    <lineage>
        <taxon>Eukaryota</taxon>
        <taxon>Metazoa</taxon>
        <taxon>Ecdysozoa</taxon>
        <taxon>Nematoda</taxon>
        <taxon>Chromadorea</taxon>
        <taxon>Rhabditida</taxon>
        <taxon>Tylenchina</taxon>
        <taxon>Panagrolaimomorpha</taxon>
        <taxon>Panagrolaimoidea</taxon>
        <taxon>Panagrolaimidae</taxon>
        <taxon>Panagrolaimus</taxon>
    </lineage>
</organism>
<name>A0AC34RMZ2_9BILA</name>
<dbReference type="WBParaSite" id="JU765_v2.g8549.t1">
    <property type="protein sequence ID" value="JU765_v2.g8549.t1"/>
    <property type="gene ID" value="JU765_v2.g8549"/>
</dbReference>
<dbReference type="Proteomes" id="UP000887576">
    <property type="component" value="Unplaced"/>
</dbReference>
<sequence>MKLIVVIFICTLFFGIVYSSSGCTSCATIAVTFDINFNPGVTTFEPTKNSKNCTIVKVTCSATRPNDTVLFYWYDLNDRDIGTSGQGSIGSTSKTLVCKDNGIFTLDEYPVSRAECLIE</sequence>
<evidence type="ECO:0000313" key="1">
    <source>
        <dbReference type="Proteomes" id="UP000887576"/>
    </source>
</evidence>
<protein>
    <submittedName>
        <fullName evidence="2">Ig-like domain-containing protein</fullName>
    </submittedName>
</protein>
<reference evidence="2" key="1">
    <citation type="submission" date="2022-11" db="UniProtKB">
        <authorList>
            <consortium name="WormBaseParasite"/>
        </authorList>
    </citation>
    <scope>IDENTIFICATION</scope>
</reference>
<accession>A0AC34RMZ2</accession>
<evidence type="ECO:0000313" key="2">
    <source>
        <dbReference type="WBParaSite" id="JU765_v2.g8549.t1"/>
    </source>
</evidence>
<proteinExistence type="predicted"/>